<dbReference type="Gene3D" id="3.40.50.300">
    <property type="entry name" value="P-loop containing nucleotide triphosphate hydrolases"/>
    <property type="match status" value="1"/>
</dbReference>
<protein>
    <recommendedName>
        <fullName evidence="2">NB-ARC domain-containing protein</fullName>
    </recommendedName>
</protein>
<proteinExistence type="predicted"/>
<feature type="domain" description="NB-ARC" evidence="2">
    <location>
        <begin position="34"/>
        <end position="93"/>
    </location>
</feature>
<dbReference type="GO" id="GO:0043531">
    <property type="term" value="F:ADP binding"/>
    <property type="evidence" value="ECO:0007669"/>
    <property type="project" value="InterPro"/>
</dbReference>
<dbReference type="Proteomes" id="UP001457282">
    <property type="component" value="Unassembled WGS sequence"/>
</dbReference>
<reference evidence="3 4" key="1">
    <citation type="journal article" date="2023" name="G3 (Bethesda)">
        <title>A chromosome-length genome assembly and annotation of blackberry (Rubus argutus, cv. 'Hillquist').</title>
        <authorList>
            <person name="Bruna T."/>
            <person name="Aryal R."/>
            <person name="Dudchenko O."/>
            <person name="Sargent D.J."/>
            <person name="Mead D."/>
            <person name="Buti M."/>
            <person name="Cavallini A."/>
            <person name="Hytonen T."/>
            <person name="Andres J."/>
            <person name="Pham M."/>
            <person name="Weisz D."/>
            <person name="Mascagni F."/>
            <person name="Usai G."/>
            <person name="Natali L."/>
            <person name="Bassil N."/>
            <person name="Fernandez G.E."/>
            <person name="Lomsadze A."/>
            <person name="Armour M."/>
            <person name="Olukolu B."/>
            <person name="Poorten T."/>
            <person name="Britton C."/>
            <person name="Davik J."/>
            <person name="Ashrafi H."/>
            <person name="Aiden E.L."/>
            <person name="Borodovsky M."/>
            <person name="Worthington M."/>
        </authorList>
    </citation>
    <scope>NUCLEOTIDE SEQUENCE [LARGE SCALE GENOMIC DNA]</scope>
    <source>
        <strain evidence="3">PI 553951</strain>
    </source>
</reference>
<dbReference type="InterPro" id="IPR002182">
    <property type="entry name" value="NB-ARC"/>
</dbReference>
<dbReference type="GO" id="GO:0006952">
    <property type="term" value="P:defense response"/>
    <property type="evidence" value="ECO:0007669"/>
    <property type="project" value="UniProtKB-KW"/>
</dbReference>
<dbReference type="InterPro" id="IPR027417">
    <property type="entry name" value="P-loop_NTPase"/>
</dbReference>
<keyword evidence="4" id="KW-1185">Reference proteome</keyword>
<dbReference type="PANTHER" id="PTHR36766">
    <property type="entry name" value="PLANT BROAD-SPECTRUM MILDEW RESISTANCE PROTEIN RPW8"/>
    <property type="match status" value="1"/>
</dbReference>
<organism evidence="3 4">
    <name type="scientific">Rubus argutus</name>
    <name type="common">Southern blackberry</name>
    <dbReference type="NCBI Taxonomy" id="59490"/>
    <lineage>
        <taxon>Eukaryota</taxon>
        <taxon>Viridiplantae</taxon>
        <taxon>Streptophyta</taxon>
        <taxon>Embryophyta</taxon>
        <taxon>Tracheophyta</taxon>
        <taxon>Spermatophyta</taxon>
        <taxon>Magnoliopsida</taxon>
        <taxon>eudicotyledons</taxon>
        <taxon>Gunneridae</taxon>
        <taxon>Pentapetalae</taxon>
        <taxon>rosids</taxon>
        <taxon>fabids</taxon>
        <taxon>Rosales</taxon>
        <taxon>Rosaceae</taxon>
        <taxon>Rosoideae</taxon>
        <taxon>Rosoideae incertae sedis</taxon>
        <taxon>Rubus</taxon>
    </lineage>
</organism>
<name>A0AAW1X1G9_RUBAR</name>
<sequence length="188" mass="20608">MITAKLVIQDHHFTAESKAWCAVPELSQLTVGLEAPLEELKRKILHDGRVSMIVVTAPGGCGKTTLATKFCQDQQVKDKFKDNIFFVTVSKKPSSPYHLPLLGYEDGMKLFHHAASLGDKSSNIPPHLSKKIVERCKGFPLAITVTVCPSGGGNTTINSSTLACYLSQLMESCQLRNGPTCNCQKQRY</sequence>
<evidence type="ECO:0000313" key="3">
    <source>
        <dbReference type="EMBL" id="KAK9929445.1"/>
    </source>
</evidence>
<dbReference type="Gene3D" id="1.10.8.430">
    <property type="entry name" value="Helical domain of apoptotic protease-activating factors"/>
    <property type="match status" value="1"/>
</dbReference>
<dbReference type="EMBL" id="JBEDUW010000005">
    <property type="protein sequence ID" value="KAK9929445.1"/>
    <property type="molecule type" value="Genomic_DNA"/>
</dbReference>
<evidence type="ECO:0000313" key="4">
    <source>
        <dbReference type="Proteomes" id="UP001457282"/>
    </source>
</evidence>
<comment type="caution">
    <text evidence="3">The sequence shown here is derived from an EMBL/GenBank/DDBJ whole genome shotgun (WGS) entry which is preliminary data.</text>
</comment>
<dbReference type="SUPFAM" id="SSF52540">
    <property type="entry name" value="P-loop containing nucleoside triphosphate hydrolases"/>
    <property type="match status" value="1"/>
</dbReference>
<dbReference type="Pfam" id="PF00931">
    <property type="entry name" value="NB-ARC"/>
    <property type="match status" value="1"/>
</dbReference>
<keyword evidence="1" id="KW-0611">Plant defense</keyword>
<dbReference type="AlphaFoldDB" id="A0AAW1X1G9"/>
<gene>
    <name evidence="3" type="ORF">M0R45_026545</name>
</gene>
<evidence type="ECO:0000259" key="2">
    <source>
        <dbReference type="Pfam" id="PF00931"/>
    </source>
</evidence>
<evidence type="ECO:0000256" key="1">
    <source>
        <dbReference type="ARBA" id="ARBA00022821"/>
    </source>
</evidence>
<accession>A0AAW1X1G9</accession>
<dbReference type="PANTHER" id="PTHR36766:SF3">
    <property type="entry name" value="RPW8 DOMAIN-CONTAINING PROTEIN"/>
    <property type="match status" value="1"/>
</dbReference>
<dbReference type="InterPro" id="IPR042197">
    <property type="entry name" value="Apaf_helical"/>
</dbReference>